<dbReference type="EMBL" id="AHFK01000113">
    <property type="protein sequence ID" value="EOQ00992.1"/>
    <property type="molecule type" value="Genomic_DNA"/>
</dbReference>
<dbReference type="Proteomes" id="UP000014028">
    <property type="component" value="Unassembled WGS sequence"/>
</dbReference>
<comment type="caution">
    <text evidence="1">The sequence shown here is derived from an EMBL/GenBank/DDBJ whole genome shotgun (WGS) entry which is preliminary data.</text>
</comment>
<gene>
    <name evidence="1" type="ORF">IKC_06190</name>
</gene>
<organism evidence="1 2">
    <name type="scientific">Bacillus cereus VD184</name>
    <dbReference type="NCBI Taxonomy" id="1053242"/>
    <lineage>
        <taxon>Bacteria</taxon>
        <taxon>Bacillati</taxon>
        <taxon>Bacillota</taxon>
        <taxon>Bacilli</taxon>
        <taxon>Bacillales</taxon>
        <taxon>Bacillaceae</taxon>
        <taxon>Bacillus</taxon>
        <taxon>Bacillus cereus group</taxon>
    </lineage>
</organism>
<sequence length="98" mass="10874">MGNCRGCVHVLGDKLVYHKGEDVQMFRCGYAEKEFGGERWVIDGDNCEVFKSVIPEVGAIEFPDKCLHCVDGKVFSYLTGDEINCGYCKGTGLENKSK</sequence>
<proteinExistence type="predicted"/>
<name>A0A9W5R0F1_BACCE</name>
<protein>
    <submittedName>
        <fullName evidence="1">Uncharacterized protein</fullName>
    </submittedName>
</protein>
<evidence type="ECO:0000313" key="1">
    <source>
        <dbReference type="EMBL" id="EOQ00992.1"/>
    </source>
</evidence>
<dbReference type="AlphaFoldDB" id="A0A9W5R0F1"/>
<evidence type="ECO:0000313" key="2">
    <source>
        <dbReference type="Proteomes" id="UP000014028"/>
    </source>
</evidence>
<dbReference type="RefSeq" id="WP_016124116.1">
    <property type="nucleotide sequence ID" value="NZ_KB976852.1"/>
</dbReference>
<reference evidence="1 2" key="1">
    <citation type="submission" date="2012-12" db="EMBL/GenBank/DDBJ databases">
        <title>The Genome Sequence of Bacillus cereus VD184.</title>
        <authorList>
            <consortium name="The Broad Institute Genome Sequencing Platform"/>
            <consortium name="The Broad Institute Genome Sequencing Center for Infectious Disease"/>
            <person name="Feldgarden M."/>
            <person name="Van der Auwera G.A."/>
            <person name="Mahillon J."/>
            <person name="Duprez V."/>
            <person name="Timmery S."/>
            <person name="Mattelet C."/>
            <person name="Dierick K."/>
            <person name="Sun M."/>
            <person name="Yu Z."/>
            <person name="Zhu L."/>
            <person name="Hu X."/>
            <person name="Shank E.B."/>
            <person name="Swiecicka I."/>
            <person name="Hansen B.M."/>
            <person name="Andrup L."/>
            <person name="Walker B."/>
            <person name="Young S.K."/>
            <person name="Zeng Q."/>
            <person name="Gargeya S."/>
            <person name="Fitzgerald M."/>
            <person name="Haas B."/>
            <person name="Abouelleil A."/>
            <person name="Alvarado L."/>
            <person name="Arachchi H.M."/>
            <person name="Berlin A.M."/>
            <person name="Chapman S.B."/>
            <person name="Dewar J."/>
            <person name="Goldberg J."/>
            <person name="Griggs A."/>
            <person name="Gujja S."/>
            <person name="Hansen M."/>
            <person name="Howarth C."/>
            <person name="Imamovic A."/>
            <person name="Larimer J."/>
            <person name="McCowan C."/>
            <person name="Murphy C."/>
            <person name="Neiman D."/>
            <person name="Pearson M."/>
            <person name="Priest M."/>
            <person name="Roberts A."/>
            <person name="Saif S."/>
            <person name="Shea T."/>
            <person name="Sisk P."/>
            <person name="Sykes S."/>
            <person name="Wortman J."/>
            <person name="Nusbaum C."/>
            <person name="Birren B."/>
        </authorList>
    </citation>
    <scope>NUCLEOTIDE SEQUENCE [LARGE SCALE GENOMIC DNA]</scope>
    <source>
        <strain evidence="1 2">VD184</strain>
    </source>
</reference>
<accession>A0A9W5R0F1</accession>